<sequence length="165" mass="19069">MPAHRGFLTASLAKLALIAPFLVQQAIAGDIEARTVEVVATTYLDLGHCHNACSTKKWHEWQTPGHESPPYATHTMPAKEGCVTTSISTKHPECQKFVYHQERTVNHEEGANNYKERDNVYKDRTGNYEETVHDYDKERVHDYEERVDDYYEEGTNDHKERVNDY</sequence>
<accession>A0A0B4G6G3</accession>
<dbReference type="Proteomes" id="UP000031192">
    <property type="component" value="Unassembled WGS sequence"/>
</dbReference>
<evidence type="ECO:0000313" key="3">
    <source>
        <dbReference type="Proteomes" id="UP000031192"/>
    </source>
</evidence>
<dbReference type="EMBL" id="AZNH01000095">
    <property type="protein sequence ID" value="KID82260.1"/>
    <property type="molecule type" value="Genomic_DNA"/>
</dbReference>
<feature type="signal peptide" evidence="1">
    <location>
        <begin position="1"/>
        <end position="28"/>
    </location>
</feature>
<keyword evidence="1" id="KW-0732">Signal</keyword>
<keyword evidence="3" id="KW-1185">Reference proteome</keyword>
<evidence type="ECO:0000256" key="1">
    <source>
        <dbReference type="SAM" id="SignalP"/>
    </source>
</evidence>
<proteinExistence type="predicted"/>
<protein>
    <submittedName>
        <fullName evidence="2">Uncharacterized protein</fullName>
    </submittedName>
</protein>
<comment type="caution">
    <text evidence="2">The sequence shown here is derived from an EMBL/GenBank/DDBJ whole genome shotgun (WGS) entry which is preliminary data.</text>
</comment>
<dbReference type="AlphaFoldDB" id="A0A0B4G6G3"/>
<dbReference type="HOGENOM" id="CLU_091425_0_0_1"/>
<dbReference type="OrthoDB" id="5153522at2759"/>
<reference evidence="2 3" key="1">
    <citation type="journal article" date="2014" name="Proc. Natl. Acad. Sci. U.S.A.">
        <title>Trajectory and genomic determinants of fungal-pathogen speciation and host adaptation.</title>
        <authorList>
            <person name="Hu X."/>
            <person name="Xiao G."/>
            <person name="Zheng P."/>
            <person name="Shang Y."/>
            <person name="Su Y."/>
            <person name="Zhang X."/>
            <person name="Liu X."/>
            <person name="Zhan S."/>
            <person name="St Leger R.J."/>
            <person name="Wang C."/>
        </authorList>
    </citation>
    <scope>NUCLEOTIDE SEQUENCE [LARGE SCALE GENOMIC DNA]</scope>
    <source>
        <strain evidence="2 3">ARSEF 977</strain>
    </source>
</reference>
<gene>
    <name evidence="2" type="ORF">MGU_10424</name>
</gene>
<organism evidence="2 3">
    <name type="scientific">Metarhizium guizhouense (strain ARSEF 977)</name>
    <dbReference type="NCBI Taxonomy" id="1276136"/>
    <lineage>
        <taxon>Eukaryota</taxon>
        <taxon>Fungi</taxon>
        <taxon>Dikarya</taxon>
        <taxon>Ascomycota</taxon>
        <taxon>Pezizomycotina</taxon>
        <taxon>Sordariomycetes</taxon>
        <taxon>Hypocreomycetidae</taxon>
        <taxon>Hypocreales</taxon>
        <taxon>Clavicipitaceae</taxon>
        <taxon>Metarhizium</taxon>
    </lineage>
</organism>
<evidence type="ECO:0000313" key="2">
    <source>
        <dbReference type="EMBL" id="KID82260.1"/>
    </source>
</evidence>
<name>A0A0B4G6G3_METGA</name>
<feature type="chain" id="PRO_5002089167" evidence="1">
    <location>
        <begin position="29"/>
        <end position="165"/>
    </location>
</feature>